<comment type="pathway">
    <text evidence="7 9">tRNA modification; N(7)-methylguanine-tRNA biosynthesis.</text>
</comment>
<dbReference type="CDD" id="cd02440">
    <property type="entry name" value="AdoMet_MTases"/>
    <property type="match status" value="1"/>
</dbReference>
<keyword evidence="6 9" id="KW-0819">tRNA processing</keyword>
<feature type="binding site" evidence="9">
    <location>
        <begin position="191"/>
        <end position="194"/>
    </location>
    <ligand>
        <name>substrate</name>
    </ligand>
</feature>
<dbReference type="NCBIfam" id="TIGR00091">
    <property type="entry name" value="tRNA (guanosine(46)-N7)-methyltransferase TrmB"/>
    <property type="match status" value="1"/>
</dbReference>
<evidence type="ECO:0000256" key="3">
    <source>
        <dbReference type="ARBA" id="ARBA00022603"/>
    </source>
</evidence>
<dbReference type="PANTHER" id="PTHR23417">
    <property type="entry name" value="3-DEOXY-D-MANNO-OCTULOSONIC-ACID TRANSFERASE/TRNA GUANINE-N 7 - -METHYLTRANSFERASE"/>
    <property type="match status" value="1"/>
</dbReference>
<feature type="binding site" evidence="9">
    <location>
        <position position="68"/>
    </location>
    <ligand>
        <name>S-adenosyl-L-methionine</name>
        <dbReference type="ChEBI" id="CHEBI:59789"/>
    </ligand>
</feature>
<sequence>MRLRNVPGAADMIAASPFSVNQPEEWKGKWRELFGNDRPVHIEIGMGKGKFLLTLAEKNPDINYIGIEKFSSVLVRAVEKTEEFEGNNLRLIRMDAENLQDVFAEGEIDRIYLNFSDPWPKERHAKRRLTSTRFYERYDHILAKDGQVIFKTDNRGLFDFSLEQTEEAGWKLLDCTFDLHHSEFAKDNVMTEYEKKFSEKGSPICRLTACR</sequence>
<dbReference type="AlphaFoldDB" id="A0A6N2VMY2"/>
<gene>
    <name evidence="9 10" type="primary">trmB</name>
    <name evidence="10" type="ORF">ACLFYP115_02456</name>
</gene>
<accession>A0A6N2VMY2</accession>
<dbReference type="GeneID" id="69469616"/>
<evidence type="ECO:0000256" key="6">
    <source>
        <dbReference type="ARBA" id="ARBA00022694"/>
    </source>
</evidence>
<evidence type="ECO:0000256" key="8">
    <source>
        <dbReference type="ARBA" id="ARBA00060767"/>
    </source>
</evidence>
<dbReference type="PANTHER" id="PTHR23417:SF14">
    <property type="entry name" value="PENTACOTRIPEPTIDE-REPEAT REGION OF PRORP DOMAIN-CONTAINING PROTEIN"/>
    <property type="match status" value="1"/>
</dbReference>
<dbReference type="InterPro" id="IPR029063">
    <property type="entry name" value="SAM-dependent_MTases_sf"/>
</dbReference>
<dbReference type="HAMAP" id="MF_01057">
    <property type="entry name" value="tRNA_methyltr_TrmB"/>
    <property type="match status" value="1"/>
</dbReference>
<dbReference type="EMBL" id="CACRSQ010000007">
    <property type="protein sequence ID" value="VYT28416.1"/>
    <property type="molecule type" value="Genomic_DNA"/>
</dbReference>
<reference evidence="10" key="1">
    <citation type="submission" date="2019-11" db="EMBL/GenBank/DDBJ databases">
        <authorList>
            <person name="Feng L."/>
        </authorList>
    </citation>
    <scope>NUCLEOTIDE SEQUENCE</scope>
    <source>
        <strain evidence="10">AcaccaeLFYP115</strain>
    </source>
</reference>
<dbReference type="InterPro" id="IPR003358">
    <property type="entry name" value="tRNA_(Gua-N-7)_MeTrfase_Trmb"/>
</dbReference>
<feature type="binding site" evidence="9">
    <location>
        <position position="95"/>
    </location>
    <ligand>
        <name>S-adenosyl-L-methionine</name>
        <dbReference type="ChEBI" id="CHEBI:59789"/>
    </ligand>
</feature>
<dbReference type="GO" id="GO:0043527">
    <property type="term" value="C:tRNA methyltransferase complex"/>
    <property type="evidence" value="ECO:0007669"/>
    <property type="project" value="TreeGrafter"/>
</dbReference>
<dbReference type="InterPro" id="IPR055361">
    <property type="entry name" value="tRNA_methyltr_TrmB_bact"/>
</dbReference>
<evidence type="ECO:0000256" key="2">
    <source>
        <dbReference type="ARBA" id="ARBA00003015"/>
    </source>
</evidence>
<evidence type="ECO:0000256" key="4">
    <source>
        <dbReference type="ARBA" id="ARBA00022679"/>
    </source>
</evidence>
<evidence type="ECO:0000256" key="1">
    <source>
        <dbReference type="ARBA" id="ARBA00000142"/>
    </source>
</evidence>
<evidence type="ECO:0000256" key="9">
    <source>
        <dbReference type="HAMAP-Rule" id="MF_01057"/>
    </source>
</evidence>
<feature type="binding site" evidence="9">
    <location>
        <position position="43"/>
    </location>
    <ligand>
        <name>S-adenosyl-L-methionine</name>
        <dbReference type="ChEBI" id="CHEBI:59789"/>
    </ligand>
</feature>
<organism evidence="10">
    <name type="scientific">Anaerostipes caccae</name>
    <dbReference type="NCBI Taxonomy" id="105841"/>
    <lineage>
        <taxon>Bacteria</taxon>
        <taxon>Bacillati</taxon>
        <taxon>Bacillota</taxon>
        <taxon>Clostridia</taxon>
        <taxon>Lachnospirales</taxon>
        <taxon>Lachnospiraceae</taxon>
        <taxon>Anaerostipes</taxon>
    </lineage>
</organism>
<proteinExistence type="inferred from homology"/>
<dbReference type="NCBIfam" id="NF001080">
    <property type="entry name" value="PRK00121.2-2"/>
    <property type="match status" value="1"/>
</dbReference>
<feature type="binding site" evidence="9">
    <location>
        <position position="117"/>
    </location>
    <ligand>
        <name>S-adenosyl-L-methionine</name>
        <dbReference type="ChEBI" id="CHEBI:59789"/>
    </ligand>
</feature>
<dbReference type="GO" id="GO:0008176">
    <property type="term" value="F:tRNA (guanine(46)-N7)-methyltransferase activity"/>
    <property type="evidence" value="ECO:0007669"/>
    <property type="project" value="UniProtKB-UniRule"/>
</dbReference>
<dbReference type="UniPathway" id="UPA00989"/>
<feature type="binding site" evidence="9">
    <location>
        <position position="153"/>
    </location>
    <ligand>
        <name>substrate</name>
    </ligand>
</feature>
<evidence type="ECO:0000256" key="5">
    <source>
        <dbReference type="ARBA" id="ARBA00022691"/>
    </source>
</evidence>
<keyword evidence="5 9" id="KW-0949">S-adenosyl-L-methionine</keyword>
<dbReference type="RefSeq" id="WP_006567595.1">
    <property type="nucleotide sequence ID" value="NZ_BAABRZ010000002.1"/>
</dbReference>
<comment type="function">
    <text evidence="2 9">Catalyzes the formation of N(7)-methylguanine at position 46 (m7G46) in tRNA.</text>
</comment>
<dbReference type="PROSITE" id="PS51625">
    <property type="entry name" value="SAM_MT_TRMB"/>
    <property type="match status" value="1"/>
</dbReference>
<keyword evidence="4 9" id="KW-0808">Transferase</keyword>
<feature type="binding site" evidence="9">
    <location>
        <position position="121"/>
    </location>
    <ligand>
        <name>substrate</name>
    </ligand>
</feature>
<comment type="caution">
    <text evidence="9">Lacks conserved residue(s) required for the propagation of feature annotation.</text>
</comment>
<protein>
    <recommendedName>
        <fullName evidence="9">tRNA (guanine-N(7)-)-methyltransferase</fullName>
        <ecNumber evidence="9">2.1.1.33</ecNumber>
    </recommendedName>
    <alternativeName>
        <fullName evidence="9">tRNA (guanine(46)-N(7))-methyltransferase</fullName>
    </alternativeName>
    <alternativeName>
        <fullName evidence="9">tRNA(m7G46)-methyltransferase</fullName>
    </alternativeName>
</protein>
<comment type="similarity">
    <text evidence="8 9">Belongs to the class I-like SAM-binding methyltransferase superfamily. TrmB family.</text>
</comment>
<dbReference type="EC" id="2.1.1.33" evidence="9"/>
<name>A0A6N2VMY2_9FIRM</name>
<comment type="catalytic activity">
    <reaction evidence="1 9">
        <text>guanosine(46) in tRNA + S-adenosyl-L-methionine = N(7)-methylguanosine(46) in tRNA + S-adenosyl-L-homocysteine</text>
        <dbReference type="Rhea" id="RHEA:42708"/>
        <dbReference type="Rhea" id="RHEA-COMP:10188"/>
        <dbReference type="Rhea" id="RHEA-COMP:10189"/>
        <dbReference type="ChEBI" id="CHEBI:57856"/>
        <dbReference type="ChEBI" id="CHEBI:59789"/>
        <dbReference type="ChEBI" id="CHEBI:74269"/>
        <dbReference type="ChEBI" id="CHEBI:74480"/>
        <dbReference type="EC" id="2.1.1.33"/>
    </reaction>
</comment>
<dbReference type="FunFam" id="3.40.50.150:FF:000035">
    <property type="entry name" value="tRNA (guanine-N(7)-)-methyltransferase"/>
    <property type="match status" value="1"/>
</dbReference>
<evidence type="ECO:0000256" key="7">
    <source>
        <dbReference type="ARBA" id="ARBA00060552"/>
    </source>
</evidence>
<dbReference type="Gene3D" id="3.40.50.150">
    <property type="entry name" value="Vaccinia Virus protein VP39"/>
    <property type="match status" value="1"/>
</dbReference>
<dbReference type="Pfam" id="PF02390">
    <property type="entry name" value="Methyltransf_4"/>
    <property type="match status" value="1"/>
</dbReference>
<dbReference type="SUPFAM" id="SSF53335">
    <property type="entry name" value="S-adenosyl-L-methionine-dependent methyltransferases"/>
    <property type="match status" value="1"/>
</dbReference>
<evidence type="ECO:0000313" key="10">
    <source>
        <dbReference type="EMBL" id="VYT28416.1"/>
    </source>
</evidence>
<keyword evidence="3 9" id="KW-0489">Methyltransferase</keyword>